<accession>A0A660LI51</accession>
<dbReference type="EMBL" id="RBIL01000001">
    <property type="protein sequence ID" value="RKQ93700.1"/>
    <property type="molecule type" value="Genomic_DNA"/>
</dbReference>
<dbReference type="Proteomes" id="UP000278962">
    <property type="component" value="Unassembled WGS sequence"/>
</dbReference>
<comment type="caution">
    <text evidence="1">The sequence shown here is derived from an EMBL/GenBank/DDBJ whole genome shotgun (WGS) entry which is preliminary data.</text>
</comment>
<gene>
    <name evidence="1" type="ORF">C8N24_3571</name>
</gene>
<evidence type="ECO:0000313" key="1">
    <source>
        <dbReference type="EMBL" id="RKQ93700.1"/>
    </source>
</evidence>
<name>A0A660LI51_9ACTN</name>
<evidence type="ECO:0000313" key="2">
    <source>
        <dbReference type="Proteomes" id="UP000278962"/>
    </source>
</evidence>
<reference evidence="1 2" key="1">
    <citation type="submission" date="2018-10" db="EMBL/GenBank/DDBJ databases">
        <title>Genomic Encyclopedia of Archaeal and Bacterial Type Strains, Phase II (KMG-II): from individual species to whole genera.</title>
        <authorList>
            <person name="Goeker M."/>
        </authorList>
    </citation>
    <scope>NUCLEOTIDE SEQUENCE [LARGE SCALE GENOMIC DNA]</scope>
    <source>
        <strain evidence="1 2">DSM 14954</strain>
    </source>
</reference>
<dbReference type="AlphaFoldDB" id="A0A660LI51"/>
<organism evidence="1 2">
    <name type="scientific">Solirubrobacter pauli</name>
    <dbReference type="NCBI Taxonomy" id="166793"/>
    <lineage>
        <taxon>Bacteria</taxon>
        <taxon>Bacillati</taxon>
        <taxon>Actinomycetota</taxon>
        <taxon>Thermoleophilia</taxon>
        <taxon>Solirubrobacterales</taxon>
        <taxon>Solirubrobacteraceae</taxon>
        <taxon>Solirubrobacter</taxon>
    </lineage>
</organism>
<protein>
    <submittedName>
        <fullName evidence="1">Uncharacterized protein</fullName>
    </submittedName>
</protein>
<keyword evidence="2" id="KW-1185">Reference proteome</keyword>
<proteinExistence type="predicted"/>
<sequence>MVYETFEADLSGDLRARLRTLSDRVPRAGRMDPYRIAMNKLGLDEPTPAEAALRDRLVRGRYRSHGFLADALLIALVETGVGVWATNDASLRVEGTDVVGETLRVHVFSSVLPPVAAGRVTLFALVVPGVSELEVREALWTARELLGG</sequence>